<organism evidence="1 2">
    <name type="scientific">Pelagibacter ubique</name>
    <dbReference type="NCBI Taxonomy" id="198252"/>
    <lineage>
        <taxon>Bacteria</taxon>
        <taxon>Pseudomonadati</taxon>
        <taxon>Pseudomonadota</taxon>
        <taxon>Alphaproteobacteria</taxon>
        <taxon>Candidatus Pelagibacterales</taxon>
        <taxon>Candidatus Pelagibacteraceae</taxon>
        <taxon>Candidatus Pelagibacter</taxon>
    </lineage>
</organism>
<sequence>MLYPSNYVNKIIYRIKWVTQKNIEAVENKALKKEELKEKIRKNSSVNG</sequence>
<dbReference type="EMBL" id="LANA01000002">
    <property type="protein sequence ID" value="NMN68180.1"/>
    <property type="molecule type" value="Genomic_DNA"/>
</dbReference>
<gene>
    <name evidence="1" type="ORF">VP91_00013460</name>
</gene>
<protein>
    <submittedName>
        <fullName evidence="1">Uncharacterized protein</fullName>
    </submittedName>
</protein>
<reference evidence="1 2" key="1">
    <citation type="submission" date="2019-07" db="EMBL/GenBank/DDBJ databases">
        <title>SAR11 Genome Evolution.</title>
        <authorList>
            <person name="Giovannoni S."/>
        </authorList>
    </citation>
    <scope>NUCLEOTIDE SEQUENCE [LARGE SCALE GENOMIC DNA]</scope>
    <source>
        <strain evidence="1 2">HTCC9565</strain>
    </source>
</reference>
<accession>A0ABX1T4L6</accession>
<name>A0ABX1T4L6_PELUQ</name>
<keyword evidence="2" id="KW-1185">Reference proteome</keyword>
<comment type="caution">
    <text evidence="1">The sequence shown here is derived from an EMBL/GenBank/DDBJ whole genome shotgun (WGS) entry which is preliminary data.</text>
</comment>
<proteinExistence type="predicted"/>
<evidence type="ECO:0000313" key="2">
    <source>
        <dbReference type="Proteomes" id="UP001166004"/>
    </source>
</evidence>
<dbReference type="Proteomes" id="UP001166004">
    <property type="component" value="Unassembled WGS sequence"/>
</dbReference>
<evidence type="ECO:0000313" key="1">
    <source>
        <dbReference type="EMBL" id="NMN68180.1"/>
    </source>
</evidence>